<dbReference type="Pfam" id="PF01313">
    <property type="entry name" value="Bac_export_3"/>
    <property type="match status" value="1"/>
</dbReference>
<dbReference type="PIRSF" id="PIRSF004669">
    <property type="entry name" value="FliQ"/>
    <property type="match status" value="1"/>
</dbReference>
<keyword evidence="8" id="KW-0969">Cilium</keyword>
<feature type="transmembrane region" description="Helical" evidence="7">
    <location>
        <begin position="55"/>
        <end position="78"/>
    </location>
</feature>
<evidence type="ECO:0000256" key="3">
    <source>
        <dbReference type="ARBA" id="ARBA00022475"/>
    </source>
</evidence>
<dbReference type="PRINTS" id="PR00952">
    <property type="entry name" value="TYPE3IMQPROT"/>
</dbReference>
<keyword evidence="8" id="KW-0282">Flagellum</keyword>
<gene>
    <name evidence="8" type="ORF">HK414_26350</name>
</gene>
<keyword evidence="4 7" id="KW-0812">Transmembrane</keyword>
<protein>
    <submittedName>
        <fullName evidence="8">Flagellar biosynthetic protein FliQ</fullName>
    </submittedName>
</protein>
<reference evidence="8 9" key="2">
    <citation type="submission" date="2020-05" db="EMBL/GenBank/DDBJ databases">
        <authorList>
            <person name="Khan S.A."/>
            <person name="Jeon C.O."/>
            <person name="Chun B.H."/>
        </authorList>
    </citation>
    <scope>NUCLEOTIDE SEQUENCE [LARGE SCALE GENOMIC DNA]</scope>
    <source>
        <strain evidence="8 9">H242</strain>
    </source>
</reference>
<keyword evidence="8" id="KW-0966">Cell projection</keyword>
<evidence type="ECO:0000313" key="8">
    <source>
        <dbReference type="EMBL" id="QJW85537.1"/>
    </source>
</evidence>
<keyword evidence="5 7" id="KW-1133">Transmembrane helix</keyword>
<keyword evidence="6 7" id="KW-0472">Membrane</keyword>
<sequence>MHSDLALKLTADLFWTGLLVSMPVLGLTMLVGLVISVLQVVTQVQEASLTFVPKLLAAGISILVFGPWMLRTLCQFAVQLWSRIPAMF</sequence>
<dbReference type="Proteomes" id="UP000500826">
    <property type="component" value="Chromosome"/>
</dbReference>
<dbReference type="PANTHER" id="PTHR34040">
    <property type="entry name" value="FLAGELLAR BIOSYNTHETIC PROTEIN FLIQ"/>
    <property type="match status" value="1"/>
</dbReference>
<evidence type="ECO:0000256" key="2">
    <source>
        <dbReference type="ARBA" id="ARBA00006156"/>
    </source>
</evidence>
<evidence type="ECO:0000256" key="7">
    <source>
        <dbReference type="SAM" id="Phobius"/>
    </source>
</evidence>
<comment type="subcellular location">
    <subcellularLocation>
        <location evidence="1">Cell membrane</location>
        <topology evidence="1">Multi-pass membrane protein</topology>
    </subcellularLocation>
</comment>
<reference evidence="8 9" key="1">
    <citation type="submission" date="2020-05" db="EMBL/GenBank/DDBJ databases">
        <title>Ramlibacter rhizophilus sp. nov., isolated from rhizosphere soil of national flower Mugunghwa from South Korea.</title>
        <authorList>
            <person name="Zheng-Fei Y."/>
            <person name="Huan T."/>
        </authorList>
    </citation>
    <scope>NUCLEOTIDE SEQUENCE [LARGE SCALE GENOMIC DNA]</scope>
    <source>
        <strain evidence="8 9">H242</strain>
    </source>
</reference>
<keyword evidence="9" id="KW-1185">Reference proteome</keyword>
<feature type="transmembrane region" description="Helical" evidence="7">
    <location>
        <begin position="12"/>
        <end position="35"/>
    </location>
</feature>
<name>A0ABX6P729_9BURK</name>
<keyword evidence="3" id="KW-1003">Cell membrane</keyword>
<evidence type="ECO:0000256" key="1">
    <source>
        <dbReference type="ARBA" id="ARBA00004651"/>
    </source>
</evidence>
<dbReference type="PANTHER" id="PTHR34040:SF2">
    <property type="entry name" value="FLAGELLAR BIOSYNTHETIC PROTEIN FLIQ"/>
    <property type="match status" value="1"/>
</dbReference>
<evidence type="ECO:0000256" key="5">
    <source>
        <dbReference type="ARBA" id="ARBA00022989"/>
    </source>
</evidence>
<evidence type="ECO:0000256" key="6">
    <source>
        <dbReference type="ARBA" id="ARBA00023136"/>
    </source>
</evidence>
<evidence type="ECO:0000313" key="9">
    <source>
        <dbReference type="Proteomes" id="UP000500826"/>
    </source>
</evidence>
<organism evidence="8 9">
    <name type="scientific">Ramlibacter terrae</name>
    <dbReference type="NCBI Taxonomy" id="2732511"/>
    <lineage>
        <taxon>Bacteria</taxon>
        <taxon>Pseudomonadati</taxon>
        <taxon>Pseudomonadota</taxon>
        <taxon>Betaproteobacteria</taxon>
        <taxon>Burkholderiales</taxon>
        <taxon>Comamonadaceae</taxon>
        <taxon>Ramlibacter</taxon>
    </lineage>
</organism>
<accession>A0ABX6P729</accession>
<dbReference type="InterPro" id="IPR002191">
    <property type="entry name" value="Bac_export_3"/>
</dbReference>
<dbReference type="EMBL" id="CP053418">
    <property type="protein sequence ID" value="QJW85537.1"/>
    <property type="molecule type" value="Genomic_DNA"/>
</dbReference>
<proteinExistence type="inferred from homology"/>
<evidence type="ECO:0000256" key="4">
    <source>
        <dbReference type="ARBA" id="ARBA00022692"/>
    </source>
</evidence>
<comment type="similarity">
    <text evidence="2">Belongs to the FliQ/MopD/SpaQ family.</text>
</comment>